<sequence length="297" mass="34605">MSARFLIEDLLTKSLPSENPSEEDNKQNKIFDLPSPSMFAQNLLSQFLPKRIIEKIPKEEGIIIEDKQINLERKGGQSEEEFTTNKIKSEKSSTDLGNLFSSKSLSQNRQGIEHKKQENNGFAVAPAWFLPFQQQQNQTIINPLLTNNCLKSLPQLSLPPQFITNLNKTNPNNGHFIPFFGHFINNHFNNSKMHQNTLNTQHKRKGGQIRFSNEQTDVLERTFGTKKYLSNIERKRIAKMLKLSERQVKTWFQNRRAKHRRQAPAEDSDESFNINQEQREYRQNVLFSCNNFLENID</sequence>
<dbReference type="PANTHER" id="PTHR24324">
    <property type="entry name" value="HOMEOBOX PROTEIN HHEX"/>
    <property type="match status" value="1"/>
</dbReference>
<comment type="subcellular location">
    <subcellularLocation>
        <location evidence="1 5 6">Nucleus</location>
    </subcellularLocation>
</comment>
<keyword evidence="9" id="KW-1185">Reference proteome</keyword>
<dbReference type="GO" id="GO:0005634">
    <property type="term" value="C:nucleus"/>
    <property type="evidence" value="ECO:0007669"/>
    <property type="project" value="UniProtKB-SubCell"/>
</dbReference>
<feature type="region of interest" description="Disordered" evidence="7">
    <location>
        <begin position="254"/>
        <end position="273"/>
    </location>
</feature>
<name>A0A1I8BD78_MELHA</name>
<dbReference type="WBParaSite" id="MhA1_Contig193.frz3.gene1">
    <property type="protein sequence ID" value="MhA1_Contig193.frz3.gene1"/>
    <property type="gene ID" value="MhA1_Contig193.frz3.gene1"/>
</dbReference>
<evidence type="ECO:0000259" key="8">
    <source>
        <dbReference type="PROSITE" id="PS50071"/>
    </source>
</evidence>
<organism evidence="9 10">
    <name type="scientific">Meloidogyne hapla</name>
    <name type="common">Root-knot nematode worm</name>
    <dbReference type="NCBI Taxonomy" id="6305"/>
    <lineage>
        <taxon>Eukaryota</taxon>
        <taxon>Metazoa</taxon>
        <taxon>Ecdysozoa</taxon>
        <taxon>Nematoda</taxon>
        <taxon>Chromadorea</taxon>
        <taxon>Rhabditida</taxon>
        <taxon>Tylenchina</taxon>
        <taxon>Tylenchomorpha</taxon>
        <taxon>Tylenchoidea</taxon>
        <taxon>Meloidogynidae</taxon>
        <taxon>Meloidogyninae</taxon>
        <taxon>Meloidogyne</taxon>
    </lineage>
</organism>
<evidence type="ECO:0000256" key="4">
    <source>
        <dbReference type="ARBA" id="ARBA00023242"/>
    </source>
</evidence>
<dbReference type="PANTHER" id="PTHR24324:SF5">
    <property type="entry name" value="HEMATOPOIETICALLY-EXPRESSED HOMEOBOX PROTEIN HHEX"/>
    <property type="match status" value="1"/>
</dbReference>
<evidence type="ECO:0000256" key="5">
    <source>
        <dbReference type="PROSITE-ProRule" id="PRU00108"/>
    </source>
</evidence>
<dbReference type="PROSITE" id="PS50071">
    <property type="entry name" value="HOMEOBOX_2"/>
    <property type="match status" value="1"/>
</dbReference>
<evidence type="ECO:0000256" key="3">
    <source>
        <dbReference type="ARBA" id="ARBA00023155"/>
    </source>
</evidence>
<dbReference type="GO" id="GO:0030154">
    <property type="term" value="P:cell differentiation"/>
    <property type="evidence" value="ECO:0007669"/>
    <property type="project" value="TreeGrafter"/>
</dbReference>
<dbReference type="Pfam" id="PF00046">
    <property type="entry name" value="Homeodomain"/>
    <property type="match status" value="1"/>
</dbReference>
<evidence type="ECO:0000256" key="6">
    <source>
        <dbReference type="RuleBase" id="RU000682"/>
    </source>
</evidence>
<keyword evidence="3 5" id="KW-0371">Homeobox</keyword>
<evidence type="ECO:0000256" key="7">
    <source>
        <dbReference type="SAM" id="MobiDB-lite"/>
    </source>
</evidence>
<keyword evidence="4 5" id="KW-0539">Nucleus</keyword>
<feature type="domain" description="Homeobox" evidence="8">
    <location>
        <begin position="202"/>
        <end position="262"/>
    </location>
</feature>
<keyword evidence="2 5" id="KW-0238">DNA-binding</keyword>
<reference evidence="10" key="1">
    <citation type="submission" date="2016-11" db="UniProtKB">
        <authorList>
            <consortium name="WormBaseParasite"/>
        </authorList>
    </citation>
    <scope>IDENTIFICATION</scope>
</reference>
<dbReference type="GO" id="GO:0000978">
    <property type="term" value="F:RNA polymerase II cis-regulatory region sequence-specific DNA binding"/>
    <property type="evidence" value="ECO:0007669"/>
    <property type="project" value="TreeGrafter"/>
</dbReference>
<dbReference type="Gene3D" id="1.10.10.60">
    <property type="entry name" value="Homeodomain-like"/>
    <property type="match status" value="1"/>
</dbReference>
<accession>A0A1I8BD78</accession>
<dbReference type="Proteomes" id="UP000095281">
    <property type="component" value="Unplaced"/>
</dbReference>
<evidence type="ECO:0000256" key="2">
    <source>
        <dbReference type="ARBA" id="ARBA00023125"/>
    </source>
</evidence>
<dbReference type="SMART" id="SM00389">
    <property type="entry name" value="HOX"/>
    <property type="match status" value="1"/>
</dbReference>
<protein>
    <submittedName>
        <fullName evidence="10">Homeobox domain-containing protein</fullName>
    </submittedName>
</protein>
<evidence type="ECO:0000313" key="9">
    <source>
        <dbReference type="Proteomes" id="UP000095281"/>
    </source>
</evidence>
<feature type="DNA-binding region" description="Homeobox" evidence="5">
    <location>
        <begin position="204"/>
        <end position="263"/>
    </location>
</feature>
<proteinExistence type="predicted"/>
<dbReference type="CDD" id="cd00086">
    <property type="entry name" value="homeodomain"/>
    <property type="match status" value="1"/>
</dbReference>
<dbReference type="PROSITE" id="PS00027">
    <property type="entry name" value="HOMEOBOX_1"/>
    <property type="match status" value="1"/>
</dbReference>
<dbReference type="AlphaFoldDB" id="A0A1I8BD78"/>
<dbReference type="InterPro" id="IPR001356">
    <property type="entry name" value="HD"/>
</dbReference>
<dbReference type="InterPro" id="IPR009057">
    <property type="entry name" value="Homeodomain-like_sf"/>
</dbReference>
<dbReference type="InterPro" id="IPR051000">
    <property type="entry name" value="Homeobox_DNA-bind_prot"/>
</dbReference>
<dbReference type="SUPFAM" id="SSF46689">
    <property type="entry name" value="Homeodomain-like"/>
    <property type="match status" value="1"/>
</dbReference>
<evidence type="ECO:0000256" key="1">
    <source>
        <dbReference type="ARBA" id="ARBA00004123"/>
    </source>
</evidence>
<evidence type="ECO:0000313" key="10">
    <source>
        <dbReference type="WBParaSite" id="MhA1_Contig193.frz3.gene1"/>
    </source>
</evidence>
<dbReference type="GO" id="GO:0000981">
    <property type="term" value="F:DNA-binding transcription factor activity, RNA polymerase II-specific"/>
    <property type="evidence" value="ECO:0007669"/>
    <property type="project" value="InterPro"/>
</dbReference>
<dbReference type="InterPro" id="IPR017970">
    <property type="entry name" value="Homeobox_CS"/>
</dbReference>